<sequence length="906" mass="106298">MGEKITSEPDFLMYHIGTTPGLHGVGFIVKKYLEKSIEGFIGISERIAMMNLKLPGYKDPWSILQIYSPTEKSDLDTIEKFYLDLNNTIQEQAHKNLIIMGDFNGQIGTRRPGEETALGPFIYRNKTRSRNGEKLINFTLENKLTILNSVYKKNKKKIWTWISPEGKTKNQIDFIITNRNNCFTNFDVINKFNFNTNHRLIRAELKSVQPKKPRPRQELTTSKLSKQQKEQLALTLEEKFKDLGDYTKTVGTQEKYNWIETTIKVQLQHISKIKSDPRNVFTTGTIKLLEQRNQLINTKDINDRRKHIAKISKDINESIRKDSKKRRMEIIEKHVIKTGGVKKANKELTNSKDWIARIKNDSGEYIHHRKNILGIATSYYRKIYERNTAQDEDDLEETSNVPKILQSEVMNAIDSQKRDKAPGPDGINNEILKESKEVIAPVLTDIFNEILITEIIPQQWTESNIILLYKKGDKYEIGNYRPISLMSNLYKVFAKIILNRMEKILDEHQPIEQAGFRKDYSVLDHIHVVRQVMEKYKEYQCTYYIAFIDYSKAFDSLFHAKIWESLKEQGIDHKYIRLIKNVYSKSTARIQLEKKGERFKIGKGVRQGDPLSPKLFSAVLESIFRGLHWENLGINVDGLSLTHLRFADDIVLFAKTPEDLTKMINDLATESEKAGLQLNPEKTRVMTNGERTAINLGSNPIEYTEEYIYLGQVITHDNPMRKEVERRITNGWKRYWALKEIMKDKNLHINIKSKLFNTCILPVLMYGSQTWTLSQNMTNKLATCQYAMERSMMNVKKSDRLRNCVIRSKTKVTDITYKIRRLKWRWAGHMIRGRDKWSKNVTQWYPREGKRKRGRPQKRWDDDIRQVAGVTWNRVAQERREWKRLEEAFADWQTDLQKIRKLQIKD</sequence>
<reference evidence="3" key="1">
    <citation type="journal article" date="2016" name="Insect Biochem. Mol. Biol.">
        <title>Multifaceted biological insights from a draft genome sequence of the tobacco hornworm moth, Manduca sexta.</title>
        <authorList>
            <person name="Kanost M.R."/>
            <person name="Arrese E.L."/>
            <person name="Cao X."/>
            <person name="Chen Y.R."/>
            <person name="Chellapilla S."/>
            <person name="Goldsmith M.R."/>
            <person name="Grosse-Wilde E."/>
            <person name="Heckel D.G."/>
            <person name="Herndon N."/>
            <person name="Jiang H."/>
            <person name="Papanicolaou A."/>
            <person name="Qu J."/>
            <person name="Soulages J.L."/>
            <person name="Vogel H."/>
            <person name="Walters J."/>
            <person name="Waterhouse R.M."/>
            <person name="Ahn S.J."/>
            <person name="Almeida F.C."/>
            <person name="An C."/>
            <person name="Aqrawi P."/>
            <person name="Bretschneider A."/>
            <person name="Bryant W.B."/>
            <person name="Bucks S."/>
            <person name="Chao H."/>
            <person name="Chevignon G."/>
            <person name="Christen J.M."/>
            <person name="Clarke D.F."/>
            <person name="Dittmer N.T."/>
            <person name="Ferguson L.C.F."/>
            <person name="Garavelou S."/>
            <person name="Gordon K.H.J."/>
            <person name="Gunaratna R.T."/>
            <person name="Han Y."/>
            <person name="Hauser F."/>
            <person name="He Y."/>
            <person name="Heidel-Fischer H."/>
            <person name="Hirsh A."/>
            <person name="Hu Y."/>
            <person name="Jiang H."/>
            <person name="Kalra D."/>
            <person name="Klinner C."/>
            <person name="Konig C."/>
            <person name="Kovar C."/>
            <person name="Kroll A.R."/>
            <person name="Kuwar S.S."/>
            <person name="Lee S.L."/>
            <person name="Lehman R."/>
            <person name="Li K."/>
            <person name="Li Z."/>
            <person name="Liang H."/>
            <person name="Lovelace S."/>
            <person name="Lu Z."/>
            <person name="Mansfield J.H."/>
            <person name="McCulloch K.J."/>
            <person name="Mathew T."/>
            <person name="Morton B."/>
            <person name="Muzny D.M."/>
            <person name="Neunemann D."/>
            <person name="Ongeri F."/>
            <person name="Pauchet Y."/>
            <person name="Pu L.L."/>
            <person name="Pyrousis I."/>
            <person name="Rao X.J."/>
            <person name="Redding A."/>
            <person name="Roesel C."/>
            <person name="Sanchez-Gracia A."/>
            <person name="Schaack S."/>
            <person name="Shukla A."/>
            <person name="Tetreau G."/>
            <person name="Wang Y."/>
            <person name="Xiong G.H."/>
            <person name="Traut W."/>
            <person name="Walsh T.K."/>
            <person name="Worley K.C."/>
            <person name="Wu D."/>
            <person name="Wu W."/>
            <person name="Wu Y.Q."/>
            <person name="Zhang X."/>
            <person name="Zou Z."/>
            <person name="Zucker H."/>
            <person name="Briscoe A.D."/>
            <person name="Burmester T."/>
            <person name="Clem R.J."/>
            <person name="Feyereisen R."/>
            <person name="Grimmelikhuijzen C.J.P."/>
            <person name="Hamodrakas S.J."/>
            <person name="Hansson B.S."/>
            <person name="Huguet E."/>
            <person name="Jermiin L.S."/>
            <person name="Lan Q."/>
            <person name="Lehman H.K."/>
            <person name="Lorenzen M."/>
            <person name="Merzendorfer H."/>
            <person name="Michalopoulos I."/>
            <person name="Morton D.B."/>
            <person name="Muthukrishnan S."/>
            <person name="Oakeshott J.G."/>
            <person name="Palmer W."/>
            <person name="Park Y."/>
            <person name="Passarelli A.L."/>
            <person name="Rozas J."/>
            <person name="Schwartz L.M."/>
            <person name="Smith W."/>
            <person name="Southgate A."/>
            <person name="Vilcinskas A."/>
            <person name="Vogt R."/>
            <person name="Wang P."/>
            <person name="Werren J."/>
            <person name="Yu X.Q."/>
            <person name="Zhou J.J."/>
            <person name="Brown S.J."/>
            <person name="Scherer S.E."/>
            <person name="Richards S."/>
            <person name="Blissard G.W."/>
        </authorList>
    </citation>
    <scope>NUCLEOTIDE SEQUENCE</scope>
</reference>
<organism evidence="3 4">
    <name type="scientific">Manduca sexta</name>
    <name type="common">Tobacco hawkmoth</name>
    <name type="synonym">Tobacco hornworm</name>
    <dbReference type="NCBI Taxonomy" id="7130"/>
    <lineage>
        <taxon>Eukaryota</taxon>
        <taxon>Metazoa</taxon>
        <taxon>Ecdysozoa</taxon>
        <taxon>Arthropoda</taxon>
        <taxon>Hexapoda</taxon>
        <taxon>Insecta</taxon>
        <taxon>Pterygota</taxon>
        <taxon>Neoptera</taxon>
        <taxon>Endopterygota</taxon>
        <taxon>Lepidoptera</taxon>
        <taxon>Glossata</taxon>
        <taxon>Ditrysia</taxon>
        <taxon>Bombycoidea</taxon>
        <taxon>Sphingidae</taxon>
        <taxon>Sphinginae</taxon>
        <taxon>Sphingini</taxon>
        <taxon>Manduca</taxon>
    </lineage>
</organism>
<accession>A0A921Z523</accession>
<feature type="domain" description="Reverse transcriptase" evidence="2">
    <location>
        <begin position="449"/>
        <end position="714"/>
    </location>
</feature>
<evidence type="ECO:0000313" key="3">
    <source>
        <dbReference type="EMBL" id="KAG6451016.1"/>
    </source>
</evidence>
<proteinExistence type="predicted"/>
<reference evidence="3" key="2">
    <citation type="submission" date="2020-12" db="EMBL/GenBank/DDBJ databases">
        <authorList>
            <person name="Kanost M."/>
        </authorList>
    </citation>
    <scope>NUCLEOTIDE SEQUENCE</scope>
</reference>
<dbReference type="GO" id="GO:0003824">
    <property type="term" value="F:catalytic activity"/>
    <property type="evidence" value="ECO:0007669"/>
    <property type="project" value="InterPro"/>
</dbReference>
<evidence type="ECO:0000259" key="2">
    <source>
        <dbReference type="PROSITE" id="PS50878"/>
    </source>
</evidence>
<comment type="caution">
    <text evidence="3">The sequence shown here is derived from an EMBL/GenBank/DDBJ whole genome shotgun (WGS) entry which is preliminary data.</text>
</comment>
<name>A0A921Z523_MANSE</name>
<dbReference type="PROSITE" id="PS50878">
    <property type="entry name" value="RT_POL"/>
    <property type="match status" value="1"/>
</dbReference>
<dbReference type="Proteomes" id="UP000791440">
    <property type="component" value="Unassembled WGS sequence"/>
</dbReference>
<dbReference type="Pfam" id="PF00078">
    <property type="entry name" value="RVT_1"/>
    <property type="match status" value="1"/>
</dbReference>
<dbReference type="EMBL" id="JH668398">
    <property type="protein sequence ID" value="KAG6451016.1"/>
    <property type="molecule type" value="Genomic_DNA"/>
</dbReference>
<keyword evidence="4" id="KW-1185">Reference proteome</keyword>
<dbReference type="InterPro" id="IPR000477">
    <property type="entry name" value="RT_dom"/>
</dbReference>
<dbReference type="PANTHER" id="PTHR47027:SF20">
    <property type="entry name" value="REVERSE TRANSCRIPTASE-LIKE PROTEIN WITH RNA-DIRECTED DNA POLYMERASE DOMAIN"/>
    <property type="match status" value="1"/>
</dbReference>
<dbReference type="CDD" id="cd01650">
    <property type="entry name" value="RT_nLTR_like"/>
    <property type="match status" value="1"/>
</dbReference>
<dbReference type="AlphaFoldDB" id="A0A921Z523"/>
<dbReference type="PANTHER" id="PTHR47027">
    <property type="entry name" value="REVERSE TRANSCRIPTASE DOMAIN-CONTAINING PROTEIN"/>
    <property type="match status" value="1"/>
</dbReference>
<evidence type="ECO:0000313" key="4">
    <source>
        <dbReference type="Proteomes" id="UP000791440"/>
    </source>
</evidence>
<gene>
    <name evidence="3" type="ORF">O3G_MSEX006887</name>
</gene>
<evidence type="ECO:0000256" key="1">
    <source>
        <dbReference type="SAM" id="MobiDB-lite"/>
    </source>
</evidence>
<protein>
    <recommendedName>
        <fullName evidence="2">Reverse transcriptase domain-containing protein</fullName>
    </recommendedName>
</protein>
<feature type="region of interest" description="Disordered" evidence="1">
    <location>
        <begin position="206"/>
        <end position="226"/>
    </location>
</feature>